<dbReference type="PANTHER" id="PTHR40841">
    <property type="entry name" value="SIDEROPHORE TRIACETYLFUSARININE C ESTERASE"/>
    <property type="match status" value="1"/>
</dbReference>
<dbReference type="Proteomes" id="UP000256379">
    <property type="component" value="Unassembled WGS sequence"/>
</dbReference>
<evidence type="ECO:0000256" key="1">
    <source>
        <dbReference type="ARBA" id="ARBA00005622"/>
    </source>
</evidence>
<name>A0A3D8IQL0_9HELI</name>
<comment type="similarity">
    <text evidence="1">Belongs to the esterase D family.</text>
</comment>
<proteinExistence type="inferred from homology"/>
<evidence type="ECO:0000256" key="2">
    <source>
        <dbReference type="ARBA" id="ARBA00022801"/>
    </source>
</evidence>
<dbReference type="OrthoDB" id="5523653at2"/>
<dbReference type="EMBL" id="NXLQ01000001">
    <property type="protein sequence ID" value="RDU67568.1"/>
    <property type="molecule type" value="Genomic_DNA"/>
</dbReference>
<protein>
    <submittedName>
        <fullName evidence="3">Alpha/beta hydrolase</fullName>
    </submittedName>
</protein>
<dbReference type="InterPro" id="IPR000801">
    <property type="entry name" value="Esterase-like"/>
</dbReference>
<dbReference type="InterPro" id="IPR029058">
    <property type="entry name" value="AB_hydrolase_fold"/>
</dbReference>
<reference evidence="3 4" key="1">
    <citation type="submission" date="2018-04" db="EMBL/GenBank/DDBJ databases">
        <title>Novel Campyloabacter and Helicobacter Species and Strains.</title>
        <authorList>
            <person name="Mannion A.J."/>
            <person name="Shen Z."/>
            <person name="Fox J.G."/>
        </authorList>
    </citation>
    <scope>NUCLEOTIDE SEQUENCE [LARGE SCALE GENOMIC DNA]</scope>
    <source>
        <strain evidence="3 4">MIT 17-337</strain>
    </source>
</reference>
<gene>
    <name evidence="3" type="ORF">CQA53_00720</name>
</gene>
<dbReference type="SUPFAM" id="SSF53474">
    <property type="entry name" value="alpha/beta-Hydrolases"/>
    <property type="match status" value="1"/>
</dbReference>
<dbReference type="AlphaFoldDB" id="A0A3D8IQL0"/>
<dbReference type="InterPro" id="IPR052558">
    <property type="entry name" value="Siderophore_Hydrolase_D"/>
</dbReference>
<sequence length="275" mass="31254">MKFFVILCLYIGILFAKPSQEIPTITQSAYEIFEISHITLQNKKGKSYKIHIAKPKKENHHNYATLYLLDGNVFFPILLNLLTHTDKYKYLPIIVGIGHESNLAFDRKLRTLDYTPPLDSKFNKTFTGGGGADAFYSFITGIVVPYIAKNYPTNPKKKAIFGHSFGALFVLHTLLHYPQSFEYYFIASPSLWWGESSFLPKNPAIASSPTAVILMIGEKEELKGEQQINIKQLTTYLQQLMPQNTTLRYVEFSNKTHGSVIAPALFNTIKYLNSQ</sequence>
<dbReference type="GO" id="GO:0016788">
    <property type="term" value="F:hydrolase activity, acting on ester bonds"/>
    <property type="evidence" value="ECO:0007669"/>
    <property type="project" value="TreeGrafter"/>
</dbReference>
<dbReference type="Gene3D" id="3.40.50.1820">
    <property type="entry name" value="alpha/beta hydrolase"/>
    <property type="match status" value="1"/>
</dbReference>
<evidence type="ECO:0000313" key="4">
    <source>
        <dbReference type="Proteomes" id="UP000256379"/>
    </source>
</evidence>
<keyword evidence="2 3" id="KW-0378">Hydrolase</keyword>
<organism evidence="3 4">
    <name type="scientific">Helicobacter didelphidarum</name>
    <dbReference type="NCBI Taxonomy" id="2040648"/>
    <lineage>
        <taxon>Bacteria</taxon>
        <taxon>Pseudomonadati</taxon>
        <taxon>Campylobacterota</taxon>
        <taxon>Epsilonproteobacteria</taxon>
        <taxon>Campylobacterales</taxon>
        <taxon>Helicobacteraceae</taxon>
        <taxon>Helicobacter</taxon>
    </lineage>
</organism>
<evidence type="ECO:0000313" key="3">
    <source>
        <dbReference type="EMBL" id="RDU67568.1"/>
    </source>
</evidence>
<accession>A0A3D8IQL0</accession>
<keyword evidence="4" id="KW-1185">Reference proteome</keyword>
<dbReference type="Pfam" id="PF00756">
    <property type="entry name" value="Esterase"/>
    <property type="match status" value="1"/>
</dbReference>
<dbReference type="PANTHER" id="PTHR40841:SF2">
    <property type="entry name" value="SIDEROPHORE-DEGRADING ESTERASE (EUROFUNG)"/>
    <property type="match status" value="1"/>
</dbReference>
<dbReference type="RefSeq" id="WP_115542094.1">
    <property type="nucleotide sequence ID" value="NZ_NXLQ01000001.1"/>
</dbReference>
<comment type="caution">
    <text evidence="3">The sequence shown here is derived from an EMBL/GenBank/DDBJ whole genome shotgun (WGS) entry which is preliminary data.</text>
</comment>